<name>A0A9D4Y0I6_PEA</name>
<reference evidence="3 4" key="1">
    <citation type="journal article" date="2022" name="Nat. Genet.">
        <title>Improved pea reference genome and pan-genome highlight genomic features and evolutionary characteristics.</title>
        <authorList>
            <person name="Yang T."/>
            <person name="Liu R."/>
            <person name="Luo Y."/>
            <person name="Hu S."/>
            <person name="Wang D."/>
            <person name="Wang C."/>
            <person name="Pandey M.K."/>
            <person name="Ge S."/>
            <person name="Xu Q."/>
            <person name="Li N."/>
            <person name="Li G."/>
            <person name="Huang Y."/>
            <person name="Saxena R.K."/>
            <person name="Ji Y."/>
            <person name="Li M."/>
            <person name="Yan X."/>
            <person name="He Y."/>
            <person name="Liu Y."/>
            <person name="Wang X."/>
            <person name="Xiang C."/>
            <person name="Varshney R.K."/>
            <person name="Ding H."/>
            <person name="Gao S."/>
            <person name="Zong X."/>
        </authorList>
    </citation>
    <scope>NUCLEOTIDE SEQUENCE [LARGE SCALE GENOMIC DNA]</scope>
    <source>
        <strain evidence="3 4">cv. Zhongwan 6</strain>
    </source>
</reference>
<accession>A0A9D4Y0I6</accession>
<organism evidence="3 4">
    <name type="scientific">Pisum sativum</name>
    <name type="common">Garden pea</name>
    <name type="synonym">Lathyrus oleraceus</name>
    <dbReference type="NCBI Taxonomy" id="3888"/>
    <lineage>
        <taxon>Eukaryota</taxon>
        <taxon>Viridiplantae</taxon>
        <taxon>Streptophyta</taxon>
        <taxon>Embryophyta</taxon>
        <taxon>Tracheophyta</taxon>
        <taxon>Spermatophyta</taxon>
        <taxon>Magnoliopsida</taxon>
        <taxon>eudicotyledons</taxon>
        <taxon>Gunneridae</taxon>
        <taxon>Pentapetalae</taxon>
        <taxon>rosids</taxon>
        <taxon>fabids</taxon>
        <taxon>Fabales</taxon>
        <taxon>Fabaceae</taxon>
        <taxon>Papilionoideae</taxon>
        <taxon>50 kb inversion clade</taxon>
        <taxon>NPAAA clade</taxon>
        <taxon>Hologalegina</taxon>
        <taxon>IRL clade</taxon>
        <taxon>Fabeae</taxon>
        <taxon>Lathyrus</taxon>
    </lineage>
</organism>
<dbReference type="Pfam" id="PF24818">
    <property type="entry name" value="PH_TRF2_HOY1"/>
    <property type="match status" value="1"/>
</dbReference>
<evidence type="ECO:0000313" key="3">
    <source>
        <dbReference type="EMBL" id="KAI5430826.1"/>
    </source>
</evidence>
<proteinExistence type="predicted"/>
<dbReference type="Proteomes" id="UP001058974">
    <property type="component" value="Chromosome 3"/>
</dbReference>
<dbReference type="EMBL" id="JAMSHJ010000003">
    <property type="protein sequence ID" value="KAI5430826.1"/>
    <property type="molecule type" value="Genomic_DNA"/>
</dbReference>
<evidence type="ECO:0000259" key="2">
    <source>
        <dbReference type="Pfam" id="PF24818"/>
    </source>
</evidence>
<dbReference type="AlphaFoldDB" id="A0A9D4Y0I6"/>
<gene>
    <name evidence="3" type="ORF">KIW84_035088</name>
</gene>
<keyword evidence="4" id="KW-1185">Reference proteome</keyword>
<comment type="caution">
    <text evidence="3">The sequence shown here is derived from an EMBL/GenBank/DDBJ whole genome shotgun (WGS) entry which is preliminary data.</text>
</comment>
<dbReference type="PANTHER" id="PTHR33494:SF1">
    <property type="entry name" value="C2H2-TYPE DOMAIN-CONTAINING PROTEIN-RELATED"/>
    <property type="match status" value="1"/>
</dbReference>
<evidence type="ECO:0000313" key="4">
    <source>
        <dbReference type="Proteomes" id="UP001058974"/>
    </source>
</evidence>
<sequence length="85" mass="9566">MKHTLWQATADFTGGQASIRRRDFMQCPQGLLGWPFEKLPAPTTSCSKQFHRLHSKTYLKLQQFIAGHGNGPPPPSTYSPKRGLQ</sequence>
<dbReference type="Gramene" id="Psat03G0508800-T1">
    <property type="protein sequence ID" value="KAI5430826.1"/>
    <property type="gene ID" value="KIW84_035088"/>
</dbReference>
<protein>
    <recommendedName>
        <fullName evidence="2">TRF2/HOY1 PH-like domain-containing protein</fullName>
    </recommendedName>
</protein>
<dbReference type="InterPro" id="IPR057939">
    <property type="entry name" value="TRF2_HOY1_PH"/>
</dbReference>
<feature type="region of interest" description="Disordered" evidence="1">
    <location>
        <begin position="65"/>
        <end position="85"/>
    </location>
</feature>
<evidence type="ECO:0000256" key="1">
    <source>
        <dbReference type="SAM" id="MobiDB-lite"/>
    </source>
</evidence>
<dbReference type="PANTHER" id="PTHR33494">
    <property type="entry name" value="OS02G0793800 PROTEIN"/>
    <property type="match status" value="1"/>
</dbReference>
<feature type="domain" description="TRF2/HOY1 PH-like" evidence="2">
    <location>
        <begin position="1"/>
        <end position="32"/>
    </location>
</feature>